<evidence type="ECO:0000256" key="1">
    <source>
        <dbReference type="ARBA" id="ARBA00023002"/>
    </source>
</evidence>
<dbReference type="InterPro" id="IPR036291">
    <property type="entry name" value="NAD(P)-bd_dom_sf"/>
</dbReference>
<dbReference type="EMBL" id="CP042912">
    <property type="protein sequence ID" value="QEG22565.1"/>
    <property type="molecule type" value="Genomic_DNA"/>
</dbReference>
<gene>
    <name evidence="3" type="primary">mtdA</name>
    <name evidence="3" type="ORF">MFFC18_24480</name>
</gene>
<dbReference type="AlphaFoldDB" id="A0A5B9PBI3"/>
<sequence>MTANSKKRILVQIDPDAHPSVFDSVVAIDSGVEQLLTHGAVSEDDVTGLVHGCIFTRSIDDLRSTALFFGGSNVDRTEALVEKAKSAFFGPMRVSLMSDPNGCNTTAAAAVLSAGKHVSWDGLTVTILAATGPVGIRIAQILAKEADASNETVTIRICSRKLQRAEEVCRRIAVAGADGVTLEPLETAEAKDALPAVDGSDVVFAAGAAGIELLPEGWLEKAPKVVVDVNAVPPAGIHGVEVMDKAETRGETICYGAIGVGGLKMKIHRKCIESLFESNDSVLEVHQIHAIGKTIVG</sequence>
<protein>
    <submittedName>
        <fullName evidence="3">Bifunctional protein MdtA</fullName>
    </submittedName>
</protein>
<accession>A0A5B9PBI3</accession>
<evidence type="ECO:0000259" key="2">
    <source>
        <dbReference type="Pfam" id="PF09176"/>
    </source>
</evidence>
<dbReference type="InterPro" id="IPR015259">
    <property type="entry name" value="Methyl-teptahyd_DH_N"/>
</dbReference>
<keyword evidence="4" id="KW-1185">Reference proteome</keyword>
<evidence type="ECO:0000313" key="4">
    <source>
        <dbReference type="Proteomes" id="UP000322214"/>
    </source>
</evidence>
<dbReference type="RefSeq" id="WP_075086423.1">
    <property type="nucleotide sequence ID" value="NZ_CP042912.1"/>
</dbReference>
<dbReference type="Proteomes" id="UP000322214">
    <property type="component" value="Chromosome"/>
</dbReference>
<dbReference type="InterPro" id="IPR035015">
    <property type="entry name" value="NAD-bd_H4MPT_DH"/>
</dbReference>
<dbReference type="SUPFAM" id="SSF53223">
    <property type="entry name" value="Aminoacid dehydrogenase-like, N-terminal domain"/>
    <property type="match status" value="1"/>
</dbReference>
<dbReference type="Gene3D" id="3.40.50.720">
    <property type="entry name" value="NAD(P)-binding Rossmann-like Domain"/>
    <property type="match status" value="1"/>
</dbReference>
<organism evidence="3 4">
    <name type="scientific">Mariniblastus fucicola</name>
    <dbReference type="NCBI Taxonomy" id="980251"/>
    <lineage>
        <taxon>Bacteria</taxon>
        <taxon>Pseudomonadati</taxon>
        <taxon>Planctomycetota</taxon>
        <taxon>Planctomycetia</taxon>
        <taxon>Pirellulales</taxon>
        <taxon>Pirellulaceae</taxon>
        <taxon>Mariniblastus</taxon>
    </lineage>
</organism>
<reference evidence="3 4" key="1">
    <citation type="submission" date="2019-08" db="EMBL/GenBank/DDBJ databases">
        <title>Deep-cultivation of Planctomycetes and their phenomic and genomic characterization uncovers novel biology.</title>
        <authorList>
            <person name="Wiegand S."/>
            <person name="Jogler M."/>
            <person name="Boedeker C."/>
            <person name="Pinto D."/>
            <person name="Vollmers J."/>
            <person name="Rivas-Marin E."/>
            <person name="Kohn T."/>
            <person name="Peeters S.H."/>
            <person name="Heuer A."/>
            <person name="Rast P."/>
            <person name="Oberbeckmann S."/>
            <person name="Bunk B."/>
            <person name="Jeske O."/>
            <person name="Meyerdierks A."/>
            <person name="Storesund J.E."/>
            <person name="Kallscheuer N."/>
            <person name="Luecker S."/>
            <person name="Lage O.M."/>
            <person name="Pohl T."/>
            <person name="Merkel B.J."/>
            <person name="Hornburger P."/>
            <person name="Mueller R.-W."/>
            <person name="Bruemmer F."/>
            <person name="Labrenz M."/>
            <person name="Spormann A.M."/>
            <person name="Op den Camp H."/>
            <person name="Overmann J."/>
            <person name="Amann R."/>
            <person name="Jetten M.S.M."/>
            <person name="Mascher T."/>
            <person name="Medema M.H."/>
            <person name="Devos D.P."/>
            <person name="Kaster A.-K."/>
            <person name="Ovreas L."/>
            <person name="Rohde M."/>
            <person name="Galperin M.Y."/>
            <person name="Jogler C."/>
        </authorList>
    </citation>
    <scope>NUCLEOTIDE SEQUENCE [LARGE SCALE GENOMIC DNA]</scope>
    <source>
        <strain evidence="3 4">FC18</strain>
    </source>
</reference>
<evidence type="ECO:0000313" key="3">
    <source>
        <dbReference type="EMBL" id="QEG22565.1"/>
    </source>
</evidence>
<feature type="domain" description="Methylene-tetrahydromethanopterin dehydrogenase N-terminal" evidence="2">
    <location>
        <begin position="21"/>
        <end position="101"/>
    </location>
</feature>
<dbReference type="CDD" id="cd01078">
    <property type="entry name" value="NAD_bind_H4MPT_DH"/>
    <property type="match status" value="1"/>
</dbReference>
<name>A0A5B9PBI3_9BACT</name>
<dbReference type="InterPro" id="IPR037089">
    <property type="entry name" value="Methyl-teptahyd_DH_N_sf"/>
</dbReference>
<keyword evidence="1" id="KW-0560">Oxidoreductase</keyword>
<dbReference type="Pfam" id="PF09176">
    <property type="entry name" value="Mpt_N"/>
    <property type="match status" value="1"/>
</dbReference>
<dbReference type="KEGG" id="mff:MFFC18_24480"/>
<dbReference type="SUPFAM" id="SSF51735">
    <property type="entry name" value="NAD(P)-binding Rossmann-fold domains"/>
    <property type="match status" value="1"/>
</dbReference>
<proteinExistence type="predicted"/>
<dbReference type="GO" id="GO:0016491">
    <property type="term" value="F:oxidoreductase activity"/>
    <property type="evidence" value="ECO:0007669"/>
    <property type="project" value="UniProtKB-KW"/>
</dbReference>
<dbReference type="OrthoDB" id="6180at2"/>
<dbReference type="Gene3D" id="3.40.50.10280">
    <property type="entry name" value="Methylene-tetrahydromethanopterin dehydrogenase, N-terminal domain"/>
    <property type="match status" value="1"/>
</dbReference>
<dbReference type="InterPro" id="IPR046346">
    <property type="entry name" value="Aminoacid_DH-like_N_sf"/>
</dbReference>
<dbReference type="STRING" id="980251.GCA_001642875_04747"/>